<keyword evidence="6" id="KW-1185">Reference proteome</keyword>
<accession>A0A852W4Y5</accession>
<dbReference type="AlphaFoldDB" id="A0A852W4Y5"/>
<dbReference type="CDD" id="cd04496">
    <property type="entry name" value="SSB_OBF"/>
    <property type="match status" value="1"/>
</dbReference>
<dbReference type="GO" id="GO:0006260">
    <property type="term" value="P:DNA replication"/>
    <property type="evidence" value="ECO:0007669"/>
    <property type="project" value="InterPro"/>
</dbReference>
<evidence type="ECO:0000256" key="2">
    <source>
        <dbReference type="PROSITE-ProRule" id="PRU00252"/>
    </source>
</evidence>
<sequence>MSDNTATIVGNLTRTPVLRYTPNRIPVTDLTVAVNHRRKDPMTEQWHDVACTYYTVTCWRTLAEHAVRTFEKGHRVIVIGRMYVEEWTGREGDVRQSIRIEPSSVGLDIRFSPAAVAPRPSVSQVPSVPQARDTDDAATRWGAPPIEEPDHDGYGDTPDEGETAELDELARLATAPASSG</sequence>
<dbReference type="SUPFAM" id="SSF50249">
    <property type="entry name" value="Nucleic acid-binding proteins"/>
    <property type="match status" value="1"/>
</dbReference>
<evidence type="ECO:0000313" key="5">
    <source>
        <dbReference type="EMBL" id="NYG01435.1"/>
    </source>
</evidence>
<dbReference type="PANTHER" id="PTHR10302:SF0">
    <property type="entry name" value="SINGLE-STRANDED DNA-BINDING PROTEIN, MITOCHONDRIAL"/>
    <property type="match status" value="1"/>
</dbReference>
<dbReference type="InterPro" id="IPR012340">
    <property type="entry name" value="NA-bd_OB-fold"/>
</dbReference>
<name>A0A852W4Y5_PSEA5</name>
<dbReference type="GO" id="GO:0009295">
    <property type="term" value="C:nucleoid"/>
    <property type="evidence" value="ECO:0007669"/>
    <property type="project" value="TreeGrafter"/>
</dbReference>
<reference evidence="5 6" key="1">
    <citation type="submission" date="2020-07" db="EMBL/GenBank/DDBJ databases">
        <title>Sequencing the genomes of 1000 actinobacteria strains.</title>
        <authorList>
            <person name="Klenk H.-P."/>
        </authorList>
    </citation>
    <scope>NUCLEOTIDE SEQUENCE [LARGE SCALE GENOMIC DNA]</scope>
    <source>
        <strain evidence="5 6">DSM 44749</strain>
    </source>
</reference>
<dbReference type="Gene3D" id="2.40.50.140">
    <property type="entry name" value="Nucleic acid-binding proteins"/>
    <property type="match status" value="1"/>
</dbReference>
<dbReference type="PROSITE" id="PS50935">
    <property type="entry name" value="SSB"/>
    <property type="match status" value="1"/>
</dbReference>
<dbReference type="InterPro" id="IPR011344">
    <property type="entry name" value="ssDNA-bd"/>
</dbReference>
<feature type="compositionally biased region" description="Low complexity" evidence="4">
    <location>
        <begin position="118"/>
        <end position="131"/>
    </location>
</feature>
<dbReference type="Pfam" id="PF00436">
    <property type="entry name" value="SSB"/>
    <property type="match status" value="1"/>
</dbReference>
<dbReference type="PANTHER" id="PTHR10302">
    <property type="entry name" value="SINGLE-STRANDED DNA-BINDING PROTEIN"/>
    <property type="match status" value="1"/>
</dbReference>
<dbReference type="NCBIfam" id="TIGR00621">
    <property type="entry name" value="ssb"/>
    <property type="match status" value="1"/>
</dbReference>
<gene>
    <name evidence="5" type="ORF">HDA37_001720</name>
</gene>
<dbReference type="InterPro" id="IPR000424">
    <property type="entry name" value="Primosome_PriB/ssb"/>
</dbReference>
<organism evidence="5 6">
    <name type="scientific">Pseudonocardia alni</name>
    <name type="common">Amycolata alni</name>
    <dbReference type="NCBI Taxonomy" id="33907"/>
    <lineage>
        <taxon>Bacteria</taxon>
        <taxon>Bacillati</taxon>
        <taxon>Actinomycetota</taxon>
        <taxon>Actinomycetes</taxon>
        <taxon>Pseudonocardiales</taxon>
        <taxon>Pseudonocardiaceae</taxon>
        <taxon>Pseudonocardia</taxon>
    </lineage>
</organism>
<dbReference type="Proteomes" id="UP000549695">
    <property type="component" value="Unassembled WGS sequence"/>
</dbReference>
<dbReference type="EMBL" id="JACCCZ010000001">
    <property type="protein sequence ID" value="NYG01435.1"/>
    <property type="molecule type" value="Genomic_DNA"/>
</dbReference>
<protein>
    <recommendedName>
        <fullName evidence="3">Single-stranded DNA-binding protein</fullName>
    </recommendedName>
</protein>
<evidence type="ECO:0000256" key="3">
    <source>
        <dbReference type="RuleBase" id="RU000524"/>
    </source>
</evidence>
<dbReference type="GeneID" id="98051501"/>
<evidence type="ECO:0000256" key="1">
    <source>
        <dbReference type="ARBA" id="ARBA00023125"/>
    </source>
</evidence>
<proteinExistence type="predicted"/>
<dbReference type="RefSeq" id="WP_179760781.1">
    <property type="nucleotide sequence ID" value="NZ_BAAAJZ010000002.1"/>
</dbReference>
<feature type="region of interest" description="Disordered" evidence="4">
    <location>
        <begin position="118"/>
        <end position="162"/>
    </location>
</feature>
<evidence type="ECO:0000256" key="4">
    <source>
        <dbReference type="SAM" id="MobiDB-lite"/>
    </source>
</evidence>
<comment type="caution">
    <text evidence="5">The sequence shown here is derived from an EMBL/GenBank/DDBJ whole genome shotgun (WGS) entry which is preliminary data.</text>
</comment>
<dbReference type="GO" id="GO:0003697">
    <property type="term" value="F:single-stranded DNA binding"/>
    <property type="evidence" value="ECO:0007669"/>
    <property type="project" value="InterPro"/>
</dbReference>
<evidence type="ECO:0000313" key="6">
    <source>
        <dbReference type="Proteomes" id="UP000549695"/>
    </source>
</evidence>
<keyword evidence="1 2" id="KW-0238">DNA-binding</keyword>